<reference evidence="1" key="1">
    <citation type="journal article" date="2014" name="Int. J. Syst. Evol. Microbiol.">
        <title>Complete genome sequence of Corynebacterium casei LMG S-19264T (=DSM 44701T), isolated from a smear-ripened cheese.</title>
        <authorList>
            <consortium name="US DOE Joint Genome Institute (JGI-PGF)"/>
            <person name="Walter F."/>
            <person name="Albersmeier A."/>
            <person name="Kalinowski J."/>
            <person name="Ruckert C."/>
        </authorList>
    </citation>
    <scope>NUCLEOTIDE SEQUENCE</scope>
    <source>
        <strain evidence="1">JCM 4125</strain>
    </source>
</reference>
<name>A0A918HP89_9ACTN</name>
<proteinExistence type="predicted"/>
<dbReference type="EMBL" id="BMSA01000025">
    <property type="protein sequence ID" value="GGT80335.1"/>
    <property type="molecule type" value="Genomic_DNA"/>
</dbReference>
<accession>A0A918HP89</accession>
<evidence type="ECO:0000313" key="2">
    <source>
        <dbReference type="Proteomes" id="UP000646776"/>
    </source>
</evidence>
<dbReference type="AlphaFoldDB" id="A0A918HP89"/>
<sequence length="103" mass="11296">MTTAWLRQAGTVAAGWRPKPVEQPAIGQVVTRRAGVDAGVRGQDSKSRFEELQHPVDVRPEPMTSRKYVPVCKALPGPDTGRAAPGRRFNQWAIPQSDVLSLH</sequence>
<organism evidence="1 2">
    <name type="scientific">Streptomyces phaeofaciens</name>
    <dbReference type="NCBI Taxonomy" id="68254"/>
    <lineage>
        <taxon>Bacteria</taxon>
        <taxon>Bacillati</taxon>
        <taxon>Actinomycetota</taxon>
        <taxon>Actinomycetes</taxon>
        <taxon>Kitasatosporales</taxon>
        <taxon>Streptomycetaceae</taxon>
        <taxon>Streptomyces</taxon>
    </lineage>
</organism>
<protein>
    <submittedName>
        <fullName evidence="1">Uncharacterized protein</fullName>
    </submittedName>
</protein>
<gene>
    <name evidence="1" type="ORF">GCM10010226_68690</name>
</gene>
<dbReference type="Proteomes" id="UP000646776">
    <property type="component" value="Unassembled WGS sequence"/>
</dbReference>
<comment type="caution">
    <text evidence="1">The sequence shown here is derived from an EMBL/GenBank/DDBJ whole genome shotgun (WGS) entry which is preliminary data.</text>
</comment>
<reference evidence="1" key="2">
    <citation type="submission" date="2020-09" db="EMBL/GenBank/DDBJ databases">
        <authorList>
            <person name="Sun Q."/>
            <person name="Ohkuma M."/>
        </authorList>
    </citation>
    <scope>NUCLEOTIDE SEQUENCE</scope>
    <source>
        <strain evidence="1">JCM 4125</strain>
    </source>
</reference>
<keyword evidence="2" id="KW-1185">Reference proteome</keyword>
<evidence type="ECO:0000313" key="1">
    <source>
        <dbReference type="EMBL" id="GGT80335.1"/>
    </source>
</evidence>